<dbReference type="InterPro" id="IPR031342">
    <property type="entry name" value="Mug163-like"/>
</dbReference>
<proteinExistence type="predicted"/>
<dbReference type="AlphaFoldDB" id="A0AAN7WLZ3"/>
<evidence type="ECO:0000313" key="2">
    <source>
        <dbReference type="Proteomes" id="UP001306508"/>
    </source>
</evidence>
<accession>A0AAN7WLZ3</accession>
<keyword evidence="2" id="KW-1185">Reference proteome</keyword>
<gene>
    <name evidence="1" type="ORF">RI543_003096</name>
</gene>
<sequence>MSQQIKLVNLGRITTFLKNDGIPNLLLCNLSKEYLDTNIKLRLFPLSLPILPALSGQLQYLTCLNTLRVLCNRFLLDHGKDHLPHKLNIISINQIKSSQLSQNKLFITKNDKLLIKWKTSPNQLNKNNNIRNNGDGSGSNYNLPLTMPQYVRVEDGNFTEIKNDRMVKGTFIFEFNSDNSKILIHTIENIEFYHLKSDNENTTNVSIC</sequence>
<evidence type="ECO:0000313" key="1">
    <source>
        <dbReference type="EMBL" id="KAK5779208.1"/>
    </source>
</evidence>
<comment type="caution">
    <text evidence="1">The sequence shown here is derived from an EMBL/GenBank/DDBJ whole genome shotgun (WGS) entry which is preliminary data.</text>
</comment>
<dbReference type="Pfam" id="PF17119">
    <property type="entry name" value="MMU163"/>
    <property type="match status" value="1"/>
</dbReference>
<protein>
    <submittedName>
        <fullName evidence="1">Uncharacterized protein</fullName>
    </submittedName>
</protein>
<reference evidence="2" key="1">
    <citation type="submission" date="2023-07" db="EMBL/GenBank/DDBJ databases">
        <title>A draft genome of Kazachstania heterogenica Y-27499.</title>
        <authorList>
            <person name="Donic C."/>
            <person name="Kralova J.S."/>
            <person name="Fidel L."/>
            <person name="Ben-Dor S."/>
            <person name="Jung S."/>
        </authorList>
    </citation>
    <scope>NUCLEOTIDE SEQUENCE [LARGE SCALE GENOMIC DNA]</scope>
    <source>
        <strain evidence="2">Y27499</strain>
    </source>
</reference>
<dbReference type="Proteomes" id="UP001306508">
    <property type="component" value="Unassembled WGS sequence"/>
</dbReference>
<organism evidence="1 2">
    <name type="scientific">Arxiozyma heterogenica</name>
    <dbReference type="NCBI Taxonomy" id="278026"/>
    <lineage>
        <taxon>Eukaryota</taxon>
        <taxon>Fungi</taxon>
        <taxon>Dikarya</taxon>
        <taxon>Ascomycota</taxon>
        <taxon>Saccharomycotina</taxon>
        <taxon>Saccharomycetes</taxon>
        <taxon>Saccharomycetales</taxon>
        <taxon>Saccharomycetaceae</taxon>
        <taxon>Arxiozyma</taxon>
    </lineage>
</organism>
<dbReference type="EMBL" id="JAWIZZ010000047">
    <property type="protein sequence ID" value="KAK5779208.1"/>
    <property type="molecule type" value="Genomic_DNA"/>
</dbReference>
<name>A0AAN7WLZ3_9SACH</name>